<dbReference type="InterPro" id="IPR019808">
    <property type="entry name" value="Histidine_triad_CS"/>
</dbReference>
<evidence type="ECO:0000313" key="5">
    <source>
        <dbReference type="EMBL" id="OZJ05227.1"/>
    </source>
</evidence>
<dbReference type="InterPro" id="IPR036265">
    <property type="entry name" value="HIT-like_sf"/>
</dbReference>
<feature type="active site" description="Tele-AMP-histidine intermediate" evidence="1">
    <location>
        <position position="126"/>
    </location>
</feature>
<dbReference type="InterPro" id="IPR011146">
    <property type="entry name" value="HIT-like"/>
</dbReference>
<dbReference type="InterPro" id="IPR001310">
    <property type="entry name" value="Histidine_triad_HIT"/>
</dbReference>
<dbReference type="PANTHER" id="PTHR46648">
    <property type="entry name" value="HIT FAMILY PROTEIN 1"/>
    <property type="match status" value="1"/>
</dbReference>
<reference evidence="5 6" key="1">
    <citation type="journal article" date="2017" name="Mycologia">
        <title>Bifiguratus adelaidae, gen. et sp. nov., a new member of Mucoromycotina in endophytic and soil-dwelling habitats.</title>
        <authorList>
            <person name="Torres-Cruz T.J."/>
            <person name="Billingsley Tobias T.L."/>
            <person name="Almatruk M."/>
            <person name="Hesse C."/>
            <person name="Kuske C.R."/>
            <person name="Desiro A."/>
            <person name="Benucci G.M."/>
            <person name="Bonito G."/>
            <person name="Stajich J.E."/>
            <person name="Dunlap C."/>
            <person name="Arnold A.E."/>
            <person name="Porras-Alfaro A."/>
        </authorList>
    </citation>
    <scope>NUCLEOTIDE SEQUENCE [LARGE SCALE GENOMIC DNA]</scope>
    <source>
        <strain evidence="5 6">AZ0501</strain>
    </source>
</reference>
<name>A0A261Y3M6_9FUNG</name>
<dbReference type="Gene3D" id="3.30.428.10">
    <property type="entry name" value="HIT-like"/>
    <property type="match status" value="1"/>
</dbReference>
<sequence length="166" mass="18527">MSTDDIRSEKQRDTTALTNASKCVITEEHDCIFCKIVARKAPANVVFENEHVLAFLDLQPLTKGHTLVIPKTHYKNLTVTPPEEMARLASVLPKIANAVTQAVGTSDYNIMQNNGAAALQVVFHLHFHIIPRFVDQPIGGKGFRIQRKRADPEEAKMIKNLILAKM</sequence>
<organism evidence="5 6">
    <name type="scientific">Bifiguratus adelaidae</name>
    <dbReference type="NCBI Taxonomy" id="1938954"/>
    <lineage>
        <taxon>Eukaryota</taxon>
        <taxon>Fungi</taxon>
        <taxon>Fungi incertae sedis</taxon>
        <taxon>Mucoromycota</taxon>
        <taxon>Mucoromycotina</taxon>
        <taxon>Endogonomycetes</taxon>
        <taxon>Endogonales</taxon>
        <taxon>Endogonales incertae sedis</taxon>
        <taxon>Bifiguratus</taxon>
    </lineage>
</organism>
<dbReference type="PROSITE" id="PS00892">
    <property type="entry name" value="HIT_1"/>
    <property type="match status" value="1"/>
</dbReference>
<dbReference type="SUPFAM" id="SSF54197">
    <property type="entry name" value="HIT-like"/>
    <property type="match status" value="1"/>
</dbReference>
<keyword evidence="6" id="KW-1185">Reference proteome</keyword>
<dbReference type="EMBL" id="MVBO01000019">
    <property type="protein sequence ID" value="OZJ05227.1"/>
    <property type="molecule type" value="Genomic_DNA"/>
</dbReference>
<dbReference type="PRINTS" id="PR00332">
    <property type="entry name" value="HISTRIAD"/>
</dbReference>
<gene>
    <name evidence="5" type="ORF">BZG36_02319</name>
</gene>
<evidence type="ECO:0000256" key="1">
    <source>
        <dbReference type="PIRSR" id="PIRSR601310-1"/>
    </source>
</evidence>
<feature type="short sequence motif" description="Histidine triad motif" evidence="2 3">
    <location>
        <begin position="124"/>
        <end position="128"/>
    </location>
</feature>
<feature type="domain" description="HIT" evidence="4">
    <location>
        <begin position="32"/>
        <end position="143"/>
    </location>
</feature>
<evidence type="ECO:0000256" key="3">
    <source>
        <dbReference type="PROSITE-ProRule" id="PRU00464"/>
    </source>
</evidence>
<evidence type="ECO:0000259" key="4">
    <source>
        <dbReference type="PROSITE" id="PS51084"/>
    </source>
</evidence>
<accession>A0A261Y3M6</accession>
<dbReference type="GO" id="GO:0003824">
    <property type="term" value="F:catalytic activity"/>
    <property type="evidence" value="ECO:0007669"/>
    <property type="project" value="InterPro"/>
</dbReference>
<dbReference type="OrthoDB" id="672793at2759"/>
<dbReference type="PROSITE" id="PS51084">
    <property type="entry name" value="HIT_2"/>
    <property type="match status" value="1"/>
</dbReference>
<evidence type="ECO:0000256" key="2">
    <source>
        <dbReference type="PIRSR" id="PIRSR601310-3"/>
    </source>
</evidence>
<dbReference type="InterPro" id="IPR039384">
    <property type="entry name" value="HINT"/>
</dbReference>
<dbReference type="PANTHER" id="PTHR46648:SF1">
    <property type="entry name" value="ADENOSINE 5'-MONOPHOSPHORAMIDASE HNT1"/>
    <property type="match status" value="1"/>
</dbReference>
<protein>
    <recommendedName>
        <fullName evidence="4">HIT domain-containing protein</fullName>
    </recommendedName>
</protein>
<dbReference type="AlphaFoldDB" id="A0A261Y3M6"/>
<evidence type="ECO:0000313" key="6">
    <source>
        <dbReference type="Proteomes" id="UP000242875"/>
    </source>
</evidence>
<proteinExistence type="predicted"/>
<dbReference type="GO" id="GO:0009117">
    <property type="term" value="P:nucleotide metabolic process"/>
    <property type="evidence" value="ECO:0007669"/>
    <property type="project" value="TreeGrafter"/>
</dbReference>
<comment type="caution">
    <text evidence="5">The sequence shown here is derived from an EMBL/GenBank/DDBJ whole genome shotgun (WGS) entry which is preliminary data.</text>
</comment>
<dbReference type="CDD" id="cd01277">
    <property type="entry name" value="HINT_subgroup"/>
    <property type="match status" value="1"/>
</dbReference>
<dbReference type="Proteomes" id="UP000242875">
    <property type="component" value="Unassembled WGS sequence"/>
</dbReference>
<dbReference type="Pfam" id="PF01230">
    <property type="entry name" value="HIT"/>
    <property type="match status" value="1"/>
</dbReference>